<proteinExistence type="predicted"/>
<organism evidence="2 3">
    <name type="scientific">Pelagibacterium lacus</name>
    <dbReference type="NCBI Taxonomy" id="2282655"/>
    <lineage>
        <taxon>Bacteria</taxon>
        <taxon>Pseudomonadati</taxon>
        <taxon>Pseudomonadota</taxon>
        <taxon>Alphaproteobacteria</taxon>
        <taxon>Hyphomicrobiales</taxon>
        <taxon>Devosiaceae</taxon>
        <taxon>Pelagibacterium</taxon>
    </lineage>
</organism>
<evidence type="ECO:0000256" key="1">
    <source>
        <dbReference type="SAM" id="MobiDB-lite"/>
    </source>
</evidence>
<reference evidence="3" key="1">
    <citation type="submission" date="2018-07" db="EMBL/GenBank/DDBJ databases">
        <authorList>
            <person name="Liu B.-T."/>
            <person name="Du Z."/>
        </authorList>
    </citation>
    <scope>NUCLEOTIDE SEQUENCE [LARGE SCALE GENOMIC DNA]</scope>
    <source>
        <strain evidence="3">XYN52</strain>
    </source>
</reference>
<comment type="caution">
    <text evidence="2">The sequence shown here is derived from an EMBL/GenBank/DDBJ whole genome shotgun (WGS) entry which is preliminary data.</text>
</comment>
<protein>
    <submittedName>
        <fullName evidence="2">Uncharacterized protein</fullName>
    </submittedName>
</protein>
<sequence>MSDKPNKVKRNKKDSQLLIRISTIEREQFLQLCEELDTSAAREIRQFIRAFIKQKTPIECRRDKEMIHVEENQIRRRKKGDLPQAGDQEARSQGREA</sequence>
<evidence type="ECO:0000313" key="2">
    <source>
        <dbReference type="EMBL" id="RDE07583.1"/>
    </source>
</evidence>
<feature type="region of interest" description="Disordered" evidence="1">
    <location>
        <begin position="71"/>
        <end position="97"/>
    </location>
</feature>
<dbReference type="OrthoDB" id="5525774at2"/>
<dbReference type="AlphaFoldDB" id="A0A369VZL5"/>
<evidence type="ECO:0000313" key="3">
    <source>
        <dbReference type="Proteomes" id="UP000253759"/>
    </source>
</evidence>
<name>A0A369VZL5_9HYPH</name>
<dbReference type="Proteomes" id="UP000253759">
    <property type="component" value="Unassembled WGS sequence"/>
</dbReference>
<dbReference type="RefSeq" id="WP_114647176.1">
    <property type="nucleotide sequence ID" value="NZ_QQNH01000056.1"/>
</dbReference>
<accession>A0A369VZL5</accession>
<keyword evidence="3" id="KW-1185">Reference proteome</keyword>
<feature type="compositionally biased region" description="Basic and acidic residues" evidence="1">
    <location>
        <begin position="88"/>
        <end position="97"/>
    </location>
</feature>
<dbReference type="EMBL" id="QQNH01000056">
    <property type="protein sequence ID" value="RDE07583.1"/>
    <property type="molecule type" value="Genomic_DNA"/>
</dbReference>
<gene>
    <name evidence="2" type="ORF">DVH29_15960</name>
</gene>